<keyword evidence="2" id="KW-1185">Reference proteome</keyword>
<proteinExistence type="predicted"/>
<comment type="caution">
    <text evidence="1">The sequence shown here is derived from an EMBL/GenBank/DDBJ whole genome shotgun (WGS) entry which is preliminary data.</text>
</comment>
<gene>
    <name evidence="1" type="ORF">J2S64_003304</name>
</gene>
<evidence type="ECO:0000313" key="2">
    <source>
        <dbReference type="Proteomes" id="UP001183817"/>
    </source>
</evidence>
<evidence type="ECO:0000313" key="1">
    <source>
        <dbReference type="EMBL" id="MDR7359613.1"/>
    </source>
</evidence>
<organism evidence="1 2">
    <name type="scientific">Paeniglutamicibacter sulfureus</name>
    <dbReference type="NCBI Taxonomy" id="43666"/>
    <lineage>
        <taxon>Bacteria</taxon>
        <taxon>Bacillati</taxon>
        <taxon>Actinomycetota</taxon>
        <taxon>Actinomycetes</taxon>
        <taxon>Micrococcales</taxon>
        <taxon>Micrococcaceae</taxon>
        <taxon>Paeniglutamicibacter</taxon>
    </lineage>
</organism>
<protein>
    <recommendedName>
        <fullName evidence="3">MmcQ/YjbR family DNA-binding protein</fullName>
    </recommendedName>
</protein>
<dbReference type="InterPro" id="IPR038056">
    <property type="entry name" value="YjbR-like_sf"/>
</dbReference>
<dbReference type="Pfam" id="PF04237">
    <property type="entry name" value="YjbR"/>
    <property type="match status" value="1"/>
</dbReference>
<dbReference type="InterPro" id="IPR058532">
    <property type="entry name" value="YjbR/MT2646/Rv2570-like"/>
</dbReference>
<reference evidence="1 2" key="1">
    <citation type="submission" date="2023-07" db="EMBL/GenBank/DDBJ databases">
        <title>Sequencing the genomes of 1000 actinobacteria strains.</title>
        <authorList>
            <person name="Klenk H.-P."/>
        </authorList>
    </citation>
    <scope>NUCLEOTIDE SEQUENCE [LARGE SCALE GENOMIC DNA]</scope>
    <source>
        <strain evidence="1 2">DSM 20167</strain>
    </source>
</reference>
<name>A0ABU2BLV7_9MICC</name>
<dbReference type="EMBL" id="JAVDYI010000001">
    <property type="protein sequence ID" value="MDR7359613.1"/>
    <property type="molecule type" value="Genomic_DNA"/>
</dbReference>
<dbReference type="RefSeq" id="WP_310292186.1">
    <property type="nucleotide sequence ID" value="NZ_BAAAWO010000001.1"/>
</dbReference>
<dbReference type="SUPFAM" id="SSF142906">
    <property type="entry name" value="YjbR-like"/>
    <property type="match status" value="1"/>
</dbReference>
<dbReference type="Proteomes" id="UP001183817">
    <property type="component" value="Unassembled WGS sequence"/>
</dbReference>
<evidence type="ECO:0008006" key="3">
    <source>
        <dbReference type="Google" id="ProtNLM"/>
    </source>
</evidence>
<sequence length="114" mass="12839">MSTEDDVRRLCLALPGVVERPSWQRPAWFAKTLMARMWEDDVLTVKTTEREALAAMDPGTYFWTPHHGRSPMLLLVRLERINLAELEELLLESHRLAGGTVSADLPGHDTSEAG</sequence>
<accession>A0ABU2BLV7</accession>